<sequence>MTSSADRRRQSGLWAPDPATGYYEQQQQRQPQSTGPYSYYQPPSRTDDHRRSFADRAGQDSGVQRSQSQRVRDLAQGASEKVRGDGDRYAQQQQQPPPLTIDPNAVPTNLRDKPWSPGADESLTSPQSAQTDYSTHARNPANADGLLRQGSVPDRSPLQKLEMEFAASKEDKRARIREAESRSQQRRGGAKTGEGDMLRQGSMRHRSRGEGRSASDGSRRHQERSASGSDRTGERYRRASDALRGDGRDETGREGGYAPNSSSRYDRSADPGASVRRSESQRHRHRDAGLVNAGALYAGTGAGGGDPPIRRNSAAERGKAAHERRKALGQMPPSGKNAELGRSGSNKLQKRPPPATEWYSRQNPHEFRGPHDGPSNQDRDLSPEDDRDYPPDDEDPRLGKQALQTDRMGSGGKKGRIAAMAFQDPDPLPPDRVATSPDNPLSYNIPPQTAGGQNARAQVAFAEVPAPSDQQGEQHEKHHRFREGLWHHKEHRSYQPSAPTLDEWRGAGVARLGVGDLEFDEQLSGPGPTSAAQNDDKPAAWWEKGGRQQGSRRSSSSAGVRTQSQGTAGAAPAPGQYDGPYEEQAQSFRPALFLKCGPLLRYTGMRKESAAAATSSRGAATGASGRVKEIWRGSIMIVTDDAGSDLSSPPTLRLFAQHMDLHSPPPQHVLESGHELPPEYEDPIAGQVKLSRTGRPLYVRPVHDIEGGIDLSREENNEGLYAATRTPLLGPQSSMDGSNSREGGSQPKIMFEDKSRVKKYSGEAAKRYKEVSAIRLHSERGTTFWRFNIEIELGSRQHRVAYRINRGPALGFWVPARGETMNMLFHSCNGFSLSVNPDEFSGPDPLWRDVMNRHQSRPFHVMLGGGDQIYNDAAMRDTKLFKEWLATKNPEAKHRAEFTHELQEELEAFYLERYSMWFSQGLFAMASSQIPMVNIWDDHDIIDGYGSYPHHFMASRVFTGLGAVAFKYYMLFQHQSVVAETEKDEPSWVLGSSPGPYINELSRSVYMRMGGSVGFLGVDCRTERMRDEVLSQESWDILFERLRHEIVEGETKHLIVMLGVPIAYPRLNFLENLLTSKVMDPIKALGRTGMLGGFVNKFDGGVEILDDLDDHWTAKHHKAERNWFIQELQDLAAEKSVRVTILGGDVHLGAVGQFYTPQKFGVRKDKDHRYMVNVVSSAIVNTPPPGAMADVLNKRNKVHHLDHATDEGMIPIFEQDVNGTKRNNKHLLPRRNYCIIRQYQPGSTPPQSPRIEAASPHQGMDGEDGQHQEMRGRDRRYPPGSMKRRTTLSRSRSRAGGLIRRLSGSGRSKNPPVSYQNDRRQPPESPQSYGPGMQRSNSMSGPHPDSGSYFPPTQNDPDARPSFRRRPTNLSVKDAKKAAAMGGAPDEGFDGQEDPIAIDLEGGLDISLNMEINQQDPSGATMPYRLLVPALDYDGEADDNVAEFQGHKAGLLERFRGRSNKEHGEDDDDRSPTPSPPPSKQKRVPQHIRDHENAELEKDMLGATGGRRGPRASYDGTEGRGYVQRNDYEQPPRRSGGRSAYEKGYEMASPPVGAGQLAHVGGAKSPYPGARHSSAPTPSGPGAGERFAARDDHSEGSLTPSEECSDSPAVQRPGPPARRPSKAERFFGIGEEKGGGGGGGGDDRRASMQQQQRGDVAFEEKRRPSWKIWKPDPRWLGSTYNRFISQHEDPTTALPPSSSSTGRGLNPTQLTLRPSLLRASKRQPVGKAYFPGKLANSAAKSWKLKSIPRARA</sequence>
<feature type="compositionally biased region" description="Basic and acidic residues" evidence="1">
    <location>
        <begin position="231"/>
        <end position="253"/>
    </location>
</feature>
<dbReference type="PANTHER" id="PTHR46689:SF1">
    <property type="entry name" value="PHOD-LIKE PHOSPHATASE DOMAIN-CONTAINING PROTEIN"/>
    <property type="match status" value="1"/>
</dbReference>
<feature type="compositionally biased region" description="Polar residues" evidence="1">
    <location>
        <begin position="1702"/>
        <end position="1712"/>
    </location>
</feature>
<dbReference type="OrthoDB" id="9999821at2759"/>
<name>A0A3M7F5C4_HORWE</name>
<feature type="compositionally biased region" description="Polar residues" evidence="1">
    <location>
        <begin position="122"/>
        <end position="137"/>
    </location>
</feature>
<dbReference type="EMBL" id="QWIR01000166">
    <property type="protein sequence ID" value="RMY83970.1"/>
    <property type="molecule type" value="Genomic_DNA"/>
</dbReference>
<feature type="compositionally biased region" description="Basic and acidic residues" evidence="1">
    <location>
        <begin position="161"/>
        <end position="183"/>
    </location>
</feature>
<feature type="compositionally biased region" description="Polar residues" evidence="1">
    <location>
        <begin position="436"/>
        <end position="456"/>
    </location>
</feature>
<feature type="compositionally biased region" description="Basic and acidic residues" evidence="1">
    <location>
        <begin position="208"/>
        <end position="224"/>
    </location>
</feature>
<feature type="compositionally biased region" description="Low complexity" evidence="1">
    <location>
        <begin position="1691"/>
        <end position="1701"/>
    </location>
</feature>
<proteinExistence type="predicted"/>
<evidence type="ECO:0000313" key="4">
    <source>
        <dbReference type="Proteomes" id="UP000268823"/>
    </source>
</evidence>
<feature type="region of interest" description="Disordered" evidence="1">
    <location>
        <begin position="1"/>
        <end position="456"/>
    </location>
</feature>
<dbReference type="CDD" id="cd07389">
    <property type="entry name" value="MPP_PhoD"/>
    <property type="match status" value="1"/>
</dbReference>
<dbReference type="Gene3D" id="3.60.21.70">
    <property type="entry name" value="PhoD-like phosphatase"/>
    <property type="match status" value="1"/>
</dbReference>
<dbReference type="InterPro" id="IPR038607">
    <property type="entry name" value="PhoD-like_sf"/>
</dbReference>
<feature type="compositionally biased region" description="Basic residues" evidence="1">
    <location>
        <begin position="1282"/>
        <end position="1293"/>
    </location>
</feature>
<feature type="region of interest" description="Disordered" evidence="1">
    <location>
        <begin position="1238"/>
        <end position="1396"/>
    </location>
</feature>
<feature type="compositionally biased region" description="Basic and acidic residues" evidence="1">
    <location>
        <begin position="1621"/>
        <end position="1634"/>
    </location>
</feature>
<comment type="caution">
    <text evidence="3">The sequence shown here is derived from an EMBL/GenBank/DDBJ whole genome shotgun (WGS) entry which is preliminary data.</text>
</comment>
<feature type="region of interest" description="Disordered" evidence="1">
    <location>
        <begin position="727"/>
        <end position="747"/>
    </location>
</feature>
<dbReference type="PANTHER" id="PTHR46689">
    <property type="entry name" value="MEMBRANE PROTEIN, PUTATIVE-RELATED"/>
    <property type="match status" value="1"/>
</dbReference>
<evidence type="ECO:0000256" key="1">
    <source>
        <dbReference type="SAM" id="MobiDB-lite"/>
    </source>
</evidence>
<feature type="compositionally biased region" description="Polar residues" evidence="1">
    <location>
        <begin position="33"/>
        <end position="44"/>
    </location>
</feature>
<feature type="domain" description="PhoD-like phosphatase" evidence="2">
    <location>
        <begin position="813"/>
        <end position="1075"/>
    </location>
</feature>
<protein>
    <recommendedName>
        <fullName evidence="2">PhoD-like phosphatase domain-containing protein</fullName>
    </recommendedName>
</protein>
<feature type="compositionally biased region" description="Basic and acidic residues" evidence="1">
    <location>
        <begin position="1450"/>
        <end position="1464"/>
    </location>
</feature>
<feature type="compositionally biased region" description="Low complexity" evidence="1">
    <location>
        <begin position="1294"/>
        <end position="1308"/>
    </location>
</feature>
<dbReference type="InterPro" id="IPR029052">
    <property type="entry name" value="Metallo-depent_PP-like"/>
</dbReference>
<dbReference type="Proteomes" id="UP000268823">
    <property type="component" value="Unassembled WGS sequence"/>
</dbReference>
<feature type="region of interest" description="Disordered" evidence="1">
    <location>
        <begin position="519"/>
        <end position="583"/>
    </location>
</feature>
<dbReference type="InterPro" id="IPR018946">
    <property type="entry name" value="PhoD-like_MPP"/>
</dbReference>
<gene>
    <name evidence="3" type="ORF">D0861_07174</name>
</gene>
<feature type="region of interest" description="Disordered" evidence="1">
    <location>
        <begin position="1686"/>
        <end position="1732"/>
    </location>
</feature>
<feature type="compositionally biased region" description="Basic and acidic residues" evidence="1">
    <location>
        <begin position="1487"/>
        <end position="1500"/>
    </location>
</feature>
<accession>A0A3M7F5C4</accession>
<organism evidence="3 4">
    <name type="scientific">Hortaea werneckii</name>
    <name type="common">Black yeast</name>
    <name type="synonym">Cladosporium werneckii</name>
    <dbReference type="NCBI Taxonomy" id="91943"/>
    <lineage>
        <taxon>Eukaryota</taxon>
        <taxon>Fungi</taxon>
        <taxon>Dikarya</taxon>
        <taxon>Ascomycota</taxon>
        <taxon>Pezizomycotina</taxon>
        <taxon>Dothideomycetes</taxon>
        <taxon>Dothideomycetidae</taxon>
        <taxon>Mycosphaerellales</taxon>
        <taxon>Teratosphaeriaceae</taxon>
        <taxon>Hortaea</taxon>
    </lineage>
</organism>
<feature type="domain" description="PhoD-like phosphatase" evidence="2">
    <location>
        <begin position="1083"/>
        <end position="1243"/>
    </location>
</feature>
<dbReference type="SUPFAM" id="SSF56300">
    <property type="entry name" value="Metallo-dependent phosphatases"/>
    <property type="match status" value="1"/>
</dbReference>
<feature type="compositionally biased region" description="Polar residues" evidence="1">
    <location>
        <begin position="731"/>
        <end position="743"/>
    </location>
</feature>
<dbReference type="InterPro" id="IPR043904">
    <property type="entry name" value="PhoD_2-like"/>
</dbReference>
<evidence type="ECO:0000313" key="3">
    <source>
        <dbReference type="EMBL" id="RMY83970.1"/>
    </source>
</evidence>
<dbReference type="GO" id="GO:0016020">
    <property type="term" value="C:membrane"/>
    <property type="evidence" value="ECO:0007669"/>
    <property type="project" value="TreeGrafter"/>
</dbReference>
<reference evidence="3 4" key="1">
    <citation type="journal article" date="2018" name="BMC Genomics">
        <title>Genomic evidence for intraspecific hybridization in a clonal and extremely halotolerant yeast.</title>
        <authorList>
            <person name="Gostincar C."/>
            <person name="Stajich J.E."/>
            <person name="Zupancic J."/>
            <person name="Zalar P."/>
            <person name="Gunde-Cimerman N."/>
        </authorList>
    </citation>
    <scope>NUCLEOTIDE SEQUENCE [LARGE SCALE GENOMIC DNA]</scope>
    <source>
        <strain evidence="3 4">EXF-2788</strain>
    </source>
</reference>
<feature type="compositionally biased region" description="Basic and acidic residues" evidence="1">
    <location>
        <begin position="45"/>
        <end position="58"/>
    </location>
</feature>
<dbReference type="Pfam" id="PF19050">
    <property type="entry name" value="PhoD_2"/>
    <property type="match status" value="2"/>
</dbReference>
<dbReference type="VEuPathDB" id="FungiDB:BTJ68_07525"/>
<feature type="compositionally biased region" description="Basic and acidic residues" evidence="1">
    <location>
        <begin position="363"/>
        <end position="390"/>
    </location>
</feature>
<evidence type="ECO:0000259" key="2">
    <source>
        <dbReference type="Pfam" id="PF19050"/>
    </source>
</evidence>
<feature type="compositionally biased region" description="Basic and acidic residues" evidence="1">
    <location>
        <begin position="1264"/>
        <end position="1277"/>
    </location>
</feature>
<feature type="region of interest" description="Disordered" evidence="1">
    <location>
        <begin position="1445"/>
        <end position="1664"/>
    </location>
</feature>
<feature type="compositionally biased region" description="Polar residues" evidence="1">
    <location>
        <begin position="558"/>
        <end position="567"/>
    </location>
</feature>